<accession>N8YE22</accession>
<evidence type="ECO:0000313" key="1">
    <source>
        <dbReference type="EMBL" id="ENV17540.1"/>
    </source>
</evidence>
<dbReference type="PATRIC" id="fig|1217656.3.peg.2207"/>
<proteinExistence type="predicted"/>
<dbReference type="EMBL" id="APPJ01000010">
    <property type="protein sequence ID" value="ENV17540.1"/>
    <property type="molecule type" value="Genomic_DNA"/>
</dbReference>
<name>N8YE22_ACIGI</name>
<reference evidence="1 2" key="1">
    <citation type="submission" date="2013-02" db="EMBL/GenBank/DDBJ databases">
        <title>The Genome Sequence of Acinetobacter guillouiae NIPH 991.</title>
        <authorList>
            <consortium name="The Broad Institute Genome Sequencing Platform"/>
            <consortium name="The Broad Institute Genome Sequencing Center for Infectious Disease"/>
            <person name="Cerqueira G."/>
            <person name="Feldgarden M."/>
            <person name="Courvalin P."/>
            <person name="Perichon B."/>
            <person name="Grillot-Courvalin C."/>
            <person name="Clermont D."/>
            <person name="Rocha E."/>
            <person name="Yoon E.-J."/>
            <person name="Nemec A."/>
            <person name="Walker B."/>
            <person name="Young S.K."/>
            <person name="Zeng Q."/>
            <person name="Gargeya S."/>
            <person name="Fitzgerald M."/>
            <person name="Haas B."/>
            <person name="Abouelleil A."/>
            <person name="Alvarado L."/>
            <person name="Arachchi H.M."/>
            <person name="Berlin A.M."/>
            <person name="Chapman S.B."/>
            <person name="Dewar J."/>
            <person name="Goldberg J."/>
            <person name="Griggs A."/>
            <person name="Gujja S."/>
            <person name="Hansen M."/>
            <person name="Howarth C."/>
            <person name="Imamovic A."/>
            <person name="Larimer J."/>
            <person name="McCowan C."/>
            <person name="Murphy C."/>
            <person name="Neiman D."/>
            <person name="Pearson M."/>
            <person name="Priest M."/>
            <person name="Roberts A."/>
            <person name="Saif S."/>
            <person name="Shea T."/>
            <person name="Sisk P."/>
            <person name="Sykes S."/>
            <person name="Wortman J."/>
            <person name="Nusbaum C."/>
            <person name="Birren B."/>
        </authorList>
    </citation>
    <scope>NUCLEOTIDE SEQUENCE [LARGE SCALE GENOMIC DNA]</scope>
    <source>
        <strain evidence="1 2">NIPH 991</strain>
    </source>
</reference>
<comment type="caution">
    <text evidence="1">The sequence shown here is derived from an EMBL/GenBank/DDBJ whole genome shotgun (WGS) entry which is preliminary data.</text>
</comment>
<protein>
    <submittedName>
        <fullName evidence="1">Uncharacterized protein</fullName>
    </submittedName>
</protein>
<dbReference type="Proteomes" id="UP000013148">
    <property type="component" value="Unassembled WGS sequence"/>
</dbReference>
<sequence length="68" mass="7594">MLGLISQYSAANELSLKGYSSRKQEGFKDDPSVKQFLEKDSQPLQTVVKTSIIIYQGGADTDRQLLEK</sequence>
<dbReference type="HOGENOM" id="CLU_2784452_0_0_6"/>
<gene>
    <name evidence="1" type="ORF">F964_02258</name>
</gene>
<dbReference type="AlphaFoldDB" id="N8YE22"/>
<evidence type="ECO:0000313" key="2">
    <source>
        <dbReference type="Proteomes" id="UP000013148"/>
    </source>
</evidence>
<keyword evidence="2" id="KW-1185">Reference proteome</keyword>
<dbReference type="RefSeq" id="WP_004820086.1">
    <property type="nucleotide sequence ID" value="NZ_KB849456.1"/>
</dbReference>
<organism evidence="1 2">
    <name type="scientific">Acinetobacter guillouiae NIPH 991</name>
    <dbReference type="NCBI Taxonomy" id="1217656"/>
    <lineage>
        <taxon>Bacteria</taxon>
        <taxon>Pseudomonadati</taxon>
        <taxon>Pseudomonadota</taxon>
        <taxon>Gammaproteobacteria</taxon>
        <taxon>Moraxellales</taxon>
        <taxon>Moraxellaceae</taxon>
        <taxon>Acinetobacter</taxon>
    </lineage>
</organism>